<protein>
    <recommendedName>
        <fullName evidence="5 6">Dephospho-CoA kinase</fullName>
        <ecNumber evidence="5 6">2.7.1.24</ecNumber>
    </recommendedName>
    <alternativeName>
        <fullName evidence="5">Dephosphocoenzyme A kinase</fullName>
    </alternativeName>
</protein>
<comment type="similarity">
    <text evidence="1 5">Belongs to the CoaE family.</text>
</comment>
<dbReference type="EMBL" id="SODV01000001">
    <property type="protein sequence ID" value="TDX01153.1"/>
    <property type="molecule type" value="Genomic_DNA"/>
</dbReference>
<dbReference type="GO" id="GO:0005524">
    <property type="term" value="F:ATP binding"/>
    <property type="evidence" value="ECO:0007669"/>
    <property type="project" value="UniProtKB-UniRule"/>
</dbReference>
<dbReference type="SUPFAM" id="SSF52540">
    <property type="entry name" value="P-loop containing nucleoside triphosphate hydrolases"/>
    <property type="match status" value="1"/>
</dbReference>
<dbReference type="GO" id="GO:0004140">
    <property type="term" value="F:dephospho-CoA kinase activity"/>
    <property type="evidence" value="ECO:0007669"/>
    <property type="project" value="UniProtKB-UniRule"/>
</dbReference>
<dbReference type="Proteomes" id="UP000294498">
    <property type="component" value="Unassembled WGS sequence"/>
</dbReference>
<dbReference type="GO" id="GO:0005737">
    <property type="term" value="C:cytoplasm"/>
    <property type="evidence" value="ECO:0007669"/>
    <property type="project" value="UniProtKB-SubCell"/>
</dbReference>
<proteinExistence type="inferred from homology"/>
<evidence type="ECO:0000256" key="4">
    <source>
        <dbReference type="ARBA" id="ARBA00022993"/>
    </source>
</evidence>
<comment type="caution">
    <text evidence="7">The sequence shown here is derived from an EMBL/GenBank/DDBJ whole genome shotgun (WGS) entry which is preliminary data.</text>
</comment>
<dbReference type="Gene3D" id="3.40.50.300">
    <property type="entry name" value="P-loop containing nucleotide triphosphate hydrolases"/>
    <property type="match status" value="1"/>
</dbReference>
<keyword evidence="5" id="KW-0963">Cytoplasm</keyword>
<accession>A0A4V6QA00</accession>
<dbReference type="NCBIfam" id="TIGR00152">
    <property type="entry name" value="dephospho-CoA kinase"/>
    <property type="match status" value="1"/>
</dbReference>
<evidence type="ECO:0000256" key="5">
    <source>
        <dbReference type="HAMAP-Rule" id="MF_00376"/>
    </source>
</evidence>
<evidence type="ECO:0000256" key="3">
    <source>
        <dbReference type="ARBA" id="ARBA00022840"/>
    </source>
</evidence>
<keyword evidence="2 5" id="KW-0547">Nucleotide-binding</keyword>
<keyword evidence="3 5" id="KW-0067">ATP-binding</keyword>
<sequence>MPGLSVRHFFYLSGMLKVGLTGGIGSGKSTVAKVFGVLGIPLYSSDLASRRLMQEDAALIREIKEAFGEQAYTGNQLNRAYLASIVFKDKTQLTRLNALVHPATIRDGDAWIARQTGPYAIRESSLIFEAGMQGQFDVIIGVSAPGALRIKRVMDRDRVEAEAVRERMRHQIQERIKMLLCDEVVVNDDQHAVIPQVLALHEKLLTSAAGNTTA</sequence>
<dbReference type="GO" id="GO:0015937">
    <property type="term" value="P:coenzyme A biosynthetic process"/>
    <property type="evidence" value="ECO:0007669"/>
    <property type="project" value="UniProtKB-UniRule"/>
</dbReference>
<dbReference type="EC" id="2.7.1.24" evidence="5 6"/>
<dbReference type="PROSITE" id="PS51219">
    <property type="entry name" value="DPCK"/>
    <property type="match status" value="1"/>
</dbReference>
<keyword evidence="4 5" id="KW-0173">Coenzyme A biosynthesis</keyword>
<dbReference type="AlphaFoldDB" id="A0A4V6QA00"/>
<dbReference type="PANTHER" id="PTHR10695:SF46">
    <property type="entry name" value="BIFUNCTIONAL COENZYME A SYNTHASE-RELATED"/>
    <property type="match status" value="1"/>
</dbReference>
<dbReference type="PANTHER" id="PTHR10695">
    <property type="entry name" value="DEPHOSPHO-COA KINASE-RELATED"/>
    <property type="match status" value="1"/>
</dbReference>
<comment type="pathway">
    <text evidence="5">Cofactor biosynthesis; coenzyme A biosynthesis; CoA from (R)-pantothenate: step 5/5.</text>
</comment>
<dbReference type="CDD" id="cd02022">
    <property type="entry name" value="DPCK"/>
    <property type="match status" value="1"/>
</dbReference>
<name>A0A4V6QA00_9BACT</name>
<keyword evidence="5" id="KW-0808">Transferase</keyword>
<dbReference type="HAMAP" id="MF_00376">
    <property type="entry name" value="Dephospho_CoA_kinase"/>
    <property type="match status" value="1"/>
</dbReference>
<reference evidence="7 8" key="1">
    <citation type="submission" date="2019-03" db="EMBL/GenBank/DDBJ databases">
        <title>Genomic Encyclopedia of Type Strains, Phase IV (KMG-IV): sequencing the most valuable type-strain genomes for metagenomic binning, comparative biology and taxonomic classification.</title>
        <authorList>
            <person name="Goeker M."/>
        </authorList>
    </citation>
    <scope>NUCLEOTIDE SEQUENCE [LARGE SCALE GENOMIC DNA]</scope>
    <source>
        <strain evidence="7 8">DSM 100059</strain>
    </source>
</reference>
<evidence type="ECO:0000313" key="7">
    <source>
        <dbReference type="EMBL" id="TDX01153.1"/>
    </source>
</evidence>
<gene>
    <name evidence="5" type="primary">coaE</name>
    <name evidence="7" type="ORF">EDB95_2184</name>
</gene>
<organism evidence="7 8">
    <name type="scientific">Dinghuibacter silviterrae</name>
    <dbReference type="NCBI Taxonomy" id="1539049"/>
    <lineage>
        <taxon>Bacteria</taxon>
        <taxon>Pseudomonadati</taxon>
        <taxon>Bacteroidota</taxon>
        <taxon>Chitinophagia</taxon>
        <taxon>Chitinophagales</taxon>
        <taxon>Chitinophagaceae</taxon>
        <taxon>Dinghuibacter</taxon>
    </lineage>
</organism>
<dbReference type="InterPro" id="IPR027417">
    <property type="entry name" value="P-loop_NTPase"/>
</dbReference>
<feature type="binding site" evidence="5">
    <location>
        <begin position="25"/>
        <end position="30"/>
    </location>
    <ligand>
        <name>ATP</name>
        <dbReference type="ChEBI" id="CHEBI:30616"/>
    </ligand>
</feature>
<keyword evidence="5 7" id="KW-0418">Kinase</keyword>
<evidence type="ECO:0000256" key="6">
    <source>
        <dbReference type="NCBIfam" id="TIGR00152"/>
    </source>
</evidence>
<dbReference type="Pfam" id="PF01121">
    <property type="entry name" value="CoaE"/>
    <property type="match status" value="1"/>
</dbReference>
<comment type="subcellular location">
    <subcellularLocation>
        <location evidence="5">Cytoplasm</location>
    </subcellularLocation>
</comment>
<dbReference type="InterPro" id="IPR001977">
    <property type="entry name" value="Depp_CoAkinase"/>
</dbReference>
<dbReference type="UniPathway" id="UPA00241">
    <property type="reaction ID" value="UER00356"/>
</dbReference>
<evidence type="ECO:0000256" key="1">
    <source>
        <dbReference type="ARBA" id="ARBA00009018"/>
    </source>
</evidence>
<comment type="catalytic activity">
    <reaction evidence="5">
        <text>3'-dephospho-CoA + ATP = ADP + CoA + H(+)</text>
        <dbReference type="Rhea" id="RHEA:18245"/>
        <dbReference type="ChEBI" id="CHEBI:15378"/>
        <dbReference type="ChEBI" id="CHEBI:30616"/>
        <dbReference type="ChEBI" id="CHEBI:57287"/>
        <dbReference type="ChEBI" id="CHEBI:57328"/>
        <dbReference type="ChEBI" id="CHEBI:456216"/>
        <dbReference type="EC" id="2.7.1.24"/>
    </reaction>
</comment>
<comment type="function">
    <text evidence="5">Catalyzes the phosphorylation of the 3'-hydroxyl group of dephosphocoenzyme A to form coenzyme A.</text>
</comment>
<evidence type="ECO:0000256" key="2">
    <source>
        <dbReference type="ARBA" id="ARBA00022741"/>
    </source>
</evidence>
<keyword evidence="8" id="KW-1185">Reference proteome</keyword>
<evidence type="ECO:0000313" key="8">
    <source>
        <dbReference type="Proteomes" id="UP000294498"/>
    </source>
</evidence>